<evidence type="ECO:0000256" key="12">
    <source>
        <dbReference type="SAM" id="MobiDB-lite"/>
    </source>
</evidence>
<feature type="transmembrane region" description="Helical" evidence="13">
    <location>
        <begin position="323"/>
        <end position="346"/>
    </location>
</feature>
<keyword evidence="3 11" id="KW-0050">Antiport</keyword>
<keyword evidence="2 11" id="KW-0813">Transport</keyword>
<reference evidence="15" key="2">
    <citation type="submission" date="2019-06" db="EMBL/GenBank/DDBJ databases">
        <title>Genomics analysis of Aphanomyces spp. identifies a new class of oomycete effector associated with host adaptation.</title>
        <authorList>
            <person name="Gaulin E."/>
        </authorList>
    </citation>
    <scope>NUCLEOTIDE SEQUENCE</scope>
    <source>
        <strain evidence="15">CBS 578.67</strain>
    </source>
</reference>
<feature type="domain" description="Cation/H+ exchanger transmembrane" evidence="14">
    <location>
        <begin position="59"/>
        <end position="441"/>
    </location>
</feature>
<feature type="transmembrane region" description="Helical" evidence="13">
    <location>
        <begin position="102"/>
        <end position="119"/>
    </location>
</feature>
<dbReference type="EMBL" id="VJMH01006381">
    <property type="protein sequence ID" value="KAF0690344.1"/>
    <property type="molecule type" value="Genomic_DNA"/>
</dbReference>
<dbReference type="GO" id="GO:0015385">
    <property type="term" value="F:sodium:proton antiporter activity"/>
    <property type="evidence" value="ECO:0007669"/>
    <property type="project" value="InterPro"/>
</dbReference>
<dbReference type="PANTHER" id="PTHR10110:SF191">
    <property type="entry name" value="SODIUM_HYDROGEN EXCHANGER 8"/>
    <property type="match status" value="1"/>
</dbReference>
<comment type="subcellular location">
    <subcellularLocation>
        <location evidence="1">Golgi apparatus membrane</location>
        <topology evidence="1">Multi-pass membrane protein</topology>
    </subcellularLocation>
</comment>
<keyword evidence="4 11" id="KW-0812">Transmembrane</keyword>
<dbReference type="InterPro" id="IPR018422">
    <property type="entry name" value="Cation/H_exchanger_CPA1"/>
</dbReference>
<keyword evidence="6" id="KW-0333">Golgi apparatus</keyword>
<feature type="transmembrane region" description="Helical" evidence="13">
    <location>
        <begin position="131"/>
        <end position="153"/>
    </location>
</feature>
<proteinExistence type="inferred from homology"/>
<feature type="transmembrane region" description="Helical" evidence="13">
    <location>
        <begin position="65"/>
        <end position="82"/>
    </location>
</feature>
<dbReference type="InterPro" id="IPR006153">
    <property type="entry name" value="Cation/H_exchanger_TM"/>
</dbReference>
<evidence type="ECO:0000256" key="5">
    <source>
        <dbReference type="ARBA" id="ARBA00022989"/>
    </source>
</evidence>
<feature type="transmembrane region" description="Helical" evidence="13">
    <location>
        <begin position="421"/>
        <end position="439"/>
    </location>
</feature>
<sequence>MDDGQDDATMNMDMETILNGTSTMDMTFGMYKEFKISSFVLLFMLLLMACIAVSHVITVRFKLRYLSECGAIILVGLFAGALCSFDNTDIVAKWLVGYDPNIFFVGLLPPIIFNSGYTMKRRHFFQNLSTILLFAILGTFFSALFIGGFLYLLGAMGLSLDMPLAECLTFGALISSTDPVSTLAVFQELNVDPKLFYIVFGESVLNDAISIVLFNTFAKFIGVSDIQPHAITYAVLDFFGVCVGSILVGILFGCLSSVAFKYLRKLDLMHEVSLFVLLAYMPFLVAEVLELSGIVAILFAGMFMKHYTFNNLSPAAKDITSHFFHVVAFVCELVVFLNLGLSFFMMEKGLSVPFMLWALIACLLARGVNVYPLAAARNLCNPGNKLGRNEQHMIWFSGLRGAIAFSLSLSFPQPFKEEVRAATMVVVVVTVLVMGGLTTKMLDMLAIKRSATKEDEVDETDDESEASGLSNRRHVLLKWDAQYVMPWLTHQSPTVYDEVDVNSTHSTATSPSASAVEDISADEQSEGPSTPIPIGAKSDGLPTRRGSITAADESA</sequence>
<reference evidence="16 17" key="1">
    <citation type="submission" date="2019-03" db="EMBL/GenBank/DDBJ databases">
        <authorList>
            <person name="Gaulin E."/>
            <person name="Dumas B."/>
        </authorList>
    </citation>
    <scope>NUCLEOTIDE SEQUENCE [LARGE SCALE GENOMIC DNA]</scope>
    <source>
        <strain evidence="16">CBS 568.67</strain>
    </source>
</reference>
<feature type="region of interest" description="Disordered" evidence="12">
    <location>
        <begin position="504"/>
        <end position="555"/>
    </location>
</feature>
<dbReference type="Pfam" id="PF00999">
    <property type="entry name" value="Na_H_Exchanger"/>
    <property type="match status" value="1"/>
</dbReference>
<dbReference type="GO" id="GO:0051453">
    <property type="term" value="P:regulation of intracellular pH"/>
    <property type="evidence" value="ECO:0007669"/>
    <property type="project" value="TreeGrafter"/>
</dbReference>
<evidence type="ECO:0000313" key="16">
    <source>
        <dbReference type="EMBL" id="VFT95012.1"/>
    </source>
</evidence>
<keyword evidence="10 11" id="KW-0739">Sodium transport</keyword>
<evidence type="ECO:0000256" key="6">
    <source>
        <dbReference type="ARBA" id="ARBA00023034"/>
    </source>
</evidence>
<dbReference type="GO" id="GO:0098719">
    <property type="term" value="P:sodium ion import across plasma membrane"/>
    <property type="evidence" value="ECO:0007669"/>
    <property type="project" value="TreeGrafter"/>
</dbReference>
<dbReference type="PANTHER" id="PTHR10110">
    <property type="entry name" value="SODIUM/HYDROGEN EXCHANGER"/>
    <property type="match status" value="1"/>
</dbReference>
<feature type="transmembrane region" description="Helical" evidence="13">
    <location>
        <begin position="230"/>
        <end position="260"/>
    </location>
</feature>
<keyword evidence="8 11" id="KW-0406">Ion transport</keyword>
<comment type="similarity">
    <text evidence="11">Belongs to the monovalent cation:proton antiporter 1 (CPA1) transporter (TC 2.A.36) family.</text>
</comment>
<feature type="transmembrane region" description="Helical" evidence="13">
    <location>
        <begin position="195"/>
        <end position="218"/>
    </location>
</feature>
<dbReference type="GO" id="GO:0015386">
    <property type="term" value="F:potassium:proton antiporter activity"/>
    <property type="evidence" value="ECO:0007669"/>
    <property type="project" value="TreeGrafter"/>
</dbReference>
<dbReference type="Gene3D" id="6.10.140.1330">
    <property type="match status" value="1"/>
</dbReference>
<keyword evidence="7" id="KW-0915">Sodium</keyword>
<evidence type="ECO:0000256" key="13">
    <source>
        <dbReference type="SAM" id="Phobius"/>
    </source>
</evidence>
<accession>A0A485LB32</accession>
<evidence type="ECO:0000256" key="9">
    <source>
        <dbReference type="ARBA" id="ARBA00023136"/>
    </source>
</evidence>
<organism evidence="16 17">
    <name type="scientific">Aphanomyces stellatus</name>
    <dbReference type="NCBI Taxonomy" id="120398"/>
    <lineage>
        <taxon>Eukaryota</taxon>
        <taxon>Sar</taxon>
        <taxon>Stramenopiles</taxon>
        <taxon>Oomycota</taxon>
        <taxon>Saprolegniomycetes</taxon>
        <taxon>Saprolegniales</taxon>
        <taxon>Verrucalvaceae</taxon>
        <taxon>Aphanomyces</taxon>
    </lineage>
</organism>
<dbReference type="Proteomes" id="UP000332933">
    <property type="component" value="Unassembled WGS sequence"/>
</dbReference>
<evidence type="ECO:0000313" key="17">
    <source>
        <dbReference type="Proteomes" id="UP000332933"/>
    </source>
</evidence>
<evidence type="ECO:0000256" key="2">
    <source>
        <dbReference type="ARBA" id="ARBA00022448"/>
    </source>
</evidence>
<dbReference type="EMBL" id="CAADRA010006402">
    <property type="protein sequence ID" value="VFT95012.1"/>
    <property type="molecule type" value="Genomic_DNA"/>
</dbReference>
<evidence type="ECO:0000256" key="7">
    <source>
        <dbReference type="ARBA" id="ARBA00023053"/>
    </source>
</evidence>
<evidence type="ECO:0000256" key="11">
    <source>
        <dbReference type="RuleBase" id="RU003722"/>
    </source>
</evidence>
<evidence type="ECO:0000256" key="4">
    <source>
        <dbReference type="ARBA" id="ARBA00022692"/>
    </source>
</evidence>
<dbReference type="AlphaFoldDB" id="A0A485LB32"/>
<keyword evidence="9 13" id="KW-0472">Membrane</keyword>
<evidence type="ECO:0000256" key="1">
    <source>
        <dbReference type="ARBA" id="ARBA00004653"/>
    </source>
</evidence>
<evidence type="ECO:0000256" key="3">
    <source>
        <dbReference type="ARBA" id="ARBA00022449"/>
    </source>
</evidence>
<feature type="transmembrane region" description="Helical" evidence="13">
    <location>
        <begin position="280"/>
        <end position="303"/>
    </location>
</feature>
<feature type="compositionally biased region" description="Low complexity" evidence="12">
    <location>
        <begin position="504"/>
        <end position="515"/>
    </location>
</feature>
<dbReference type="InterPro" id="IPR004709">
    <property type="entry name" value="NaH_exchanger"/>
</dbReference>
<evidence type="ECO:0000256" key="10">
    <source>
        <dbReference type="ARBA" id="ARBA00023201"/>
    </source>
</evidence>
<evidence type="ECO:0000313" key="15">
    <source>
        <dbReference type="EMBL" id="KAF0690344.1"/>
    </source>
</evidence>
<feature type="transmembrane region" description="Helical" evidence="13">
    <location>
        <begin position="36"/>
        <end position="58"/>
    </location>
</feature>
<dbReference type="PRINTS" id="PR01084">
    <property type="entry name" value="NAHEXCHNGR"/>
</dbReference>
<evidence type="ECO:0000256" key="8">
    <source>
        <dbReference type="ARBA" id="ARBA00023065"/>
    </source>
</evidence>
<dbReference type="GO" id="GO:0005886">
    <property type="term" value="C:plasma membrane"/>
    <property type="evidence" value="ECO:0007669"/>
    <property type="project" value="TreeGrafter"/>
</dbReference>
<dbReference type="GO" id="GO:0000139">
    <property type="term" value="C:Golgi membrane"/>
    <property type="evidence" value="ECO:0007669"/>
    <property type="project" value="UniProtKB-SubCell"/>
</dbReference>
<evidence type="ECO:0000259" key="14">
    <source>
        <dbReference type="Pfam" id="PF00999"/>
    </source>
</evidence>
<name>A0A485LB32_9STRA</name>
<dbReference type="OrthoDB" id="196264at2759"/>
<keyword evidence="17" id="KW-1185">Reference proteome</keyword>
<protein>
    <recommendedName>
        <fullName evidence="11">Sodium/hydrogen exchanger</fullName>
    </recommendedName>
</protein>
<gene>
    <name evidence="16" type="primary">Aste57867_18275</name>
    <name evidence="15" type="ORF">As57867_018213</name>
    <name evidence="16" type="ORF">ASTE57867_18275</name>
</gene>
<feature type="transmembrane region" description="Helical" evidence="13">
    <location>
        <begin position="352"/>
        <end position="374"/>
    </location>
</feature>
<keyword evidence="5 13" id="KW-1133">Transmembrane helix</keyword>
<dbReference type="NCBIfam" id="TIGR00840">
    <property type="entry name" value="b_cpa1"/>
    <property type="match status" value="1"/>
</dbReference>
<feature type="transmembrane region" description="Helical" evidence="13">
    <location>
        <begin position="394"/>
        <end position="415"/>
    </location>
</feature>